<dbReference type="PANTHER" id="PTHR44942:SF4">
    <property type="entry name" value="METHYLTRANSFERASE TYPE 11 DOMAIN-CONTAINING PROTEIN"/>
    <property type="match status" value="1"/>
</dbReference>
<evidence type="ECO:0000313" key="5">
    <source>
        <dbReference type="EMBL" id="SDP45597.1"/>
    </source>
</evidence>
<keyword evidence="2 5" id="KW-0489">Methyltransferase</keyword>
<evidence type="ECO:0000256" key="3">
    <source>
        <dbReference type="ARBA" id="ARBA00022679"/>
    </source>
</evidence>
<proteinExistence type="inferred from homology"/>
<evidence type="ECO:0000259" key="4">
    <source>
        <dbReference type="Pfam" id="PF08241"/>
    </source>
</evidence>
<dbReference type="CDD" id="cd02440">
    <property type="entry name" value="AdoMet_MTases"/>
    <property type="match status" value="1"/>
</dbReference>
<dbReference type="STRING" id="504798.SAMN05421871_11432"/>
<dbReference type="Gene3D" id="3.40.50.150">
    <property type="entry name" value="Vaccinia Virus protein VP39"/>
    <property type="match status" value="1"/>
</dbReference>
<keyword evidence="3 5" id="KW-0808">Transferase</keyword>
<dbReference type="EMBL" id="FNJB01000009">
    <property type="protein sequence ID" value="SDP45597.1"/>
    <property type="molecule type" value="Genomic_DNA"/>
</dbReference>
<dbReference type="InterPro" id="IPR013216">
    <property type="entry name" value="Methyltransf_11"/>
</dbReference>
<dbReference type="AlphaFoldDB" id="A0A1H0SV11"/>
<dbReference type="GO" id="GO:0032259">
    <property type="term" value="P:methylation"/>
    <property type="evidence" value="ECO:0007669"/>
    <property type="project" value="UniProtKB-KW"/>
</dbReference>
<feature type="domain" description="Methyltransferase type 11" evidence="4">
    <location>
        <begin position="44"/>
        <end position="132"/>
    </location>
</feature>
<dbReference type="InterPro" id="IPR051052">
    <property type="entry name" value="Diverse_substrate_MTase"/>
</dbReference>
<reference evidence="6" key="1">
    <citation type="submission" date="2016-10" db="EMBL/GenBank/DDBJ databases">
        <authorList>
            <person name="Varghese N."/>
            <person name="Submissions S."/>
        </authorList>
    </citation>
    <scope>NUCLEOTIDE SEQUENCE [LARGE SCALE GENOMIC DNA]</scope>
    <source>
        <strain evidence="6">IBRC-M 10655</strain>
    </source>
</reference>
<name>A0A1H0SV11_9PSEU</name>
<protein>
    <submittedName>
        <fullName evidence="5">Methyltransferase domain-containing protein</fullName>
    </submittedName>
</protein>
<dbReference type="Pfam" id="PF08241">
    <property type="entry name" value="Methyltransf_11"/>
    <property type="match status" value="1"/>
</dbReference>
<dbReference type="SUPFAM" id="SSF53335">
    <property type="entry name" value="S-adenosyl-L-methionine-dependent methyltransferases"/>
    <property type="match status" value="1"/>
</dbReference>
<dbReference type="InterPro" id="IPR029063">
    <property type="entry name" value="SAM-dependent_MTases_sf"/>
</dbReference>
<dbReference type="OrthoDB" id="9797252at2"/>
<keyword evidence="6" id="KW-1185">Reference proteome</keyword>
<evidence type="ECO:0000256" key="2">
    <source>
        <dbReference type="ARBA" id="ARBA00022603"/>
    </source>
</evidence>
<comment type="similarity">
    <text evidence="1">Belongs to the methyltransferase superfamily.</text>
</comment>
<dbReference type="RefSeq" id="WP_091379877.1">
    <property type="nucleotide sequence ID" value="NZ_FNDV01000014.1"/>
</dbReference>
<accession>A0A1H0SV11</accession>
<organism evidence="5 6">
    <name type="scientific">Actinokineospora alba</name>
    <dbReference type="NCBI Taxonomy" id="504798"/>
    <lineage>
        <taxon>Bacteria</taxon>
        <taxon>Bacillati</taxon>
        <taxon>Actinomycetota</taxon>
        <taxon>Actinomycetes</taxon>
        <taxon>Pseudonocardiales</taxon>
        <taxon>Pseudonocardiaceae</taxon>
        <taxon>Actinokineospora</taxon>
    </lineage>
</organism>
<dbReference type="Proteomes" id="UP000199651">
    <property type="component" value="Unassembled WGS sequence"/>
</dbReference>
<dbReference type="GO" id="GO:0008757">
    <property type="term" value="F:S-adenosylmethionine-dependent methyltransferase activity"/>
    <property type="evidence" value="ECO:0007669"/>
    <property type="project" value="InterPro"/>
</dbReference>
<evidence type="ECO:0000256" key="1">
    <source>
        <dbReference type="ARBA" id="ARBA00008361"/>
    </source>
</evidence>
<evidence type="ECO:0000313" key="6">
    <source>
        <dbReference type="Proteomes" id="UP000199651"/>
    </source>
</evidence>
<gene>
    <name evidence="5" type="ORF">SAMN05192558_109114</name>
</gene>
<dbReference type="PANTHER" id="PTHR44942">
    <property type="entry name" value="METHYLTRANSF_11 DOMAIN-CONTAINING PROTEIN"/>
    <property type="match status" value="1"/>
</dbReference>
<sequence>MDHPELFAERASSFGANAAVYAEHRPDYPLAAIEWVLGGRKSVLDLAAGTGLLSDGLVRLGCSVTAVEPDPAMRAELARRQPAVTALDGTAESIAAEDGSFDAVVAGQAFHWFNTPEALTEITRVLRPGGVLGLFWNRDDVTVPWMADLAEATTTSIGPALVVNWMLPEHERLAPAEHTFVPHGQARTIESFIATIGTHSQVALAPPAERAALLDDVRAYLRSRPETASGDFIRPLSTVAVRAVRL</sequence>